<dbReference type="Pfam" id="PF01713">
    <property type="entry name" value="Smr"/>
    <property type="match status" value="1"/>
</dbReference>
<proteinExistence type="predicted"/>
<evidence type="ECO:0000313" key="2">
    <source>
        <dbReference type="Proteomes" id="UP000028826"/>
    </source>
</evidence>
<dbReference type="PANTHER" id="PTHR35562">
    <property type="entry name" value="DNA ENDONUCLEASE SMRA-RELATED"/>
    <property type="match status" value="1"/>
</dbReference>
<name>A0A086Y0W1_9RHOB</name>
<keyword evidence="2" id="KW-1185">Reference proteome</keyword>
<dbReference type="eggNOG" id="COG2840">
    <property type="taxonomic scope" value="Bacteria"/>
</dbReference>
<evidence type="ECO:0000313" key="1">
    <source>
        <dbReference type="EMBL" id="KFI27911.1"/>
    </source>
</evidence>
<dbReference type="InterPro" id="IPR002625">
    <property type="entry name" value="Smr_dom"/>
</dbReference>
<dbReference type="InterPro" id="IPR036063">
    <property type="entry name" value="Smr_dom_sf"/>
</dbReference>
<dbReference type="Proteomes" id="UP000028826">
    <property type="component" value="Unassembled WGS sequence"/>
</dbReference>
<dbReference type="PROSITE" id="PS50828">
    <property type="entry name" value="SMR"/>
    <property type="match status" value="1"/>
</dbReference>
<reference evidence="1 2" key="1">
    <citation type="submission" date="2014-03" db="EMBL/GenBank/DDBJ databases">
        <title>Genome of Haematobacter massiliensis CCUG 47968.</title>
        <authorList>
            <person name="Wang D."/>
            <person name="Wang G."/>
        </authorList>
    </citation>
    <scope>NUCLEOTIDE SEQUENCE [LARGE SCALE GENOMIC DNA]</scope>
    <source>
        <strain evidence="1 2">CCUG 47968</strain>
    </source>
</reference>
<dbReference type="AlphaFoldDB" id="A0A086Y0W1"/>
<accession>A0A086Y0W1</accession>
<sequence>MARKGRTITPEETKLWQSVARSALPMHRSAPPPEPEEHPLRPVVPRVEELPPADIQAFRVGERAEARRPHVLLGSLPERLAAGGVRMDRRTFEQMNRGKLAPEGRLDLHGMTLSEAHGALIRFVVEGQRRQRRLLLVITGKGRNPSDEGPIPVRMGALRHQVPQWLALPPLGGLVLQVTQAHLRHGGAGAYYVYLRRNRA</sequence>
<dbReference type="RefSeq" id="WP_035712439.1">
    <property type="nucleotide sequence ID" value="NZ_CP035510.1"/>
</dbReference>
<dbReference type="EMBL" id="JGYG01000009">
    <property type="protein sequence ID" value="KFI27911.1"/>
    <property type="molecule type" value="Genomic_DNA"/>
</dbReference>
<dbReference type="SUPFAM" id="SSF160443">
    <property type="entry name" value="SMR domain-like"/>
    <property type="match status" value="1"/>
</dbReference>
<dbReference type="Gene3D" id="3.30.1370.110">
    <property type="match status" value="1"/>
</dbReference>
<dbReference type="STRING" id="195105.CN97_19920"/>
<dbReference type="PANTHER" id="PTHR35562:SF2">
    <property type="entry name" value="DNA ENDONUCLEASE SMRA-RELATED"/>
    <property type="match status" value="1"/>
</dbReference>
<organism evidence="1 2">
    <name type="scientific">Haematobacter massiliensis</name>
    <dbReference type="NCBI Taxonomy" id="195105"/>
    <lineage>
        <taxon>Bacteria</taxon>
        <taxon>Pseudomonadati</taxon>
        <taxon>Pseudomonadota</taxon>
        <taxon>Alphaproteobacteria</taxon>
        <taxon>Rhodobacterales</taxon>
        <taxon>Paracoccaceae</taxon>
        <taxon>Haematobacter</taxon>
    </lineage>
</organism>
<dbReference type="OrthoDB" id="7165597at2"/>
<protein>
    <submittedName>
        <fullName evidence="1">DNA mismatch repair protein MutS</fullName>
    </submittedName>
</protein>
<gene>
    <name evidence="1" type="ORF">CN97_19920</name>
</gene>
<comment type="caution">
    <text evidence="1">The sequence shown here is derived from an EMBL/GenBank/DDBJ whole genome shotgun (WGS) entry which is preliminary data.</text>
</comment>